<keyword evidence="2" id="KW-1185">Reference proteome</keyword>
<comment type="caution">
    <text evidence="1">The sequence shown here is derived from an EMBL/GenBank/DDBJ whole genome shotgun (WGS) entry which is preliminary data.</text>
</comment>
<name>A0A3M7Q829_BRAPC</name>
<evidence type="ECO:0000313" key="2">
    <source>
        <dbReference type="Proteomes" id="UP000276133"/>
    </source>
</evidence>
<sequence length="59" mass="7271">MYLVSTYPLYTFINSLFPKYHKIIMDFKKKIQNFYDFSTFTYFFSSLTAAWYQRVRDAL</sequence>
<reference evidence="1 2" key="1">
    <citation type="journal article" date="2018" name="Sci. Rep.">
        <title>Genomic signatures of local adaptation to the degree of environmental predictability in rotifers.</title>
        <authorList>
            <person name="Franch-Gras L."/>
            <person name="Hahn C."/>
            <person name="Garcia-Roger E.M."/>
            <person name="Carmona M.J."/>
            <person name="Serra M."/>
            <person name="Gomez A."/>
        </authorList>
    </citation>
    <scope>NUCLEOTIDE SEQUENCE [LARGE SCALE GENOMIC DNA]</scope>
    <source>
        <strain evidence="1">HYR1</strain>
    </source>
</reference>
<accession>A0A3M7Q829</accession>
<dbReference type="Proteomes" id="UP000276133">
    <property type="component" value="Unassembled WGS sequence"/>
</dbReference>
<proteinExistence type="predicted"/>
<organism evidence="1 2">
    <name type="scientific">Brachionus plicatilis</name>
    <name type="common">Marine rotifer</name>
    <name type="synonym">Brachionus muelleri</name>
    <dbReference type="NCBI Taxonomy" id="10195"/>
    <lineage>
        <taxon>Eukaryota</taxon>
        <taxon>Metazoa</taxon>
        <taxon>Spiralia</taxon>
        <taxon>Gnathifera</taxon>
        <taxon>Rotifera</taxon>
        <taxon>Eurotatoria</taxon>
        <taxon>Monogononta</taxon>
        <taxon>Pseudotrocha</taxon>
        <taxon>Ploima</taxon>
        <taxon>Brachionidae</taxon>
        <taxon>Brachionus</taxon>
    </lineage>
</organism>
<protein>
    <submittedName>
        <fullName evidence="1">Uncharacterized protein</fullName>
    </submittedName>
</protein>
<gene>
    <name evidence="1" type="ORF">BpHYR1_014339</name>
</gene>
<dbReference type="EMBL" id="REGN01007157">
    <property type="protein sequence ID" value="RNA07105.1"/>
    <property type="molecule type" value="Genomic_DNA"/>
</dbReference>
<evidence type="ECO:0000313" key="1">
    <source>
        <dbReference type="EMBL" id="RNA07105.1"/>
    </source>
</evidence>
<dbReference type="AlphaFoldDB" id="A0A3M7Q829"/>